<proteinExistence type="predicted"/>
<sequence>MTAFIRPTWLLALAICSICALFAGSPAAHAQSSAESDALNERAASQPLRARATVENRVGDKASRFYAHASGTWFVRNDFYDSPGYGLDAGYYFNERWGAELRVLRLHSSLSRAGKTVLQQSGLAPDLRAPDVWLSAGVRTSVGYAKILLWDRFVTRFDPQLVAHAGVLFAEERIAPSIAIGPGVLVHLKWDLQVKFDLLLTANFERRQRGVTPAFGVLPTLSFGWSPPRGGQR</sequence>
<evidence type="ECO:0000313" key="2">
    <source>
        <dbReference type="EMBL" id="TXD39076.1"/>
    </source>
</evidence>
<dbReference type="OrthoDB" id="5507534at2"/>
<comment type="caution">
    <text evidence="2">The sequence shown here is derived from an EMBL/GenBank/DDBJ whole genome shotgun (WGS) entry which is preliminary data.</text>
</comment>
<keyword evidence="1" id="KW-0732">Signal</keyword>
<feature type="signal peptide" evidence="1">
    <location>
        <begin position="1"/>
        <end position="30"/>
    </location>
</feature>
<reference evidence="2 3" key="1">
    <citation type="submission" date="2019-08" db="EMBL/GenBank/DDBJ databases">
        <title>Bradymonadales sp. TMQ4.</title>
        <authorList>
            <person name="Liang Q."/>
        </authorList>
    </citation>
    <scope>NUCLEOTIDE SEQUENCE [LARGE SCALE GENOMIC DNA]</scope>
    <source>
        <strain evidence="2 3">TMQ4</strain>
    </source>
</reference>
<keyword evidence="3" id="KW-1185">Reference proteome</keyword>
<dbReference type="RefSeq" id="WP_146979511.1">
    <property type="nucleotide sequence ID" value="NZ_VOSM01000001.1"/>
</dbReference>
<accession>A0A5C6XAY3</accession>
<evidence type="ECO:0008006" key="4">
    <source>
        <dbReference type="Google" id="ProtNLM"/>
    </source>
</evidence>
<dbReference type="Proteomes" id="UP000321412">
    <property type="component" value="Unassembled WGS sequence"/>
</dbReference>
<organism evidence="2 3">
    <name type="scientific">Lujinxingia vulgaris</name>
    <dbReference type="NCBI Taxonomy" id="2600176"/>
    <lineage>
        <taxon>Bacteria</taxon>
        <taxon>Deltaproteobacteria</taxon>
        <taxon>Bradymonadales</taxon>
        <taxon>Lujinxingiaceae</taxon>
        <taxon>Lujinxingia</taxon>
    </lineage>
</organism>
<evidence type="ECO:0000313" key="3">
    <source>
        <dbReference type="Proteomes" id="UP000321412"/>
    </source>
</evidence>
<dbReference type="EMBL" id="VOSM01000001">
    <property type="protein sequence ID" value="TXD39076.1"/>
    <property type="molecule type" value="Genomic_DNA"/>
</dbReference>
<dbReference type="InterPro" id="IPR011250">
    <property type="entry name" value="OMP/PagP_B-barrel"/>
</dbReference>
<dbReference type="SUPFAM" id="SSF56925">
    <property type="entry name" value="OMPA-like"/>
    <property type="match status" value="1"/>
</dbReference>
<name>A0A5C6XAY3_9DELT</name>
<evidence type="ECO:0000256" key="1">
    <source>
        <dbReference type="SAM" id="SignalP"/>
    </source>
</evidence>
<gene>
    <name evidence="2" type="ORF">FRC98_01335</name>
</gene>
<dbReference type="AlphaFoldDB" id="A0A5C6XAY3"/>
<protein>
    <recommendedName>
        <fullName evidence="4">Outer membrane protein beta-barrel domain-containing protein</fullName>
    </recommendedName>
</protein>
<feature type="chain" id="PRO_5022696687" description="Outer membrane protein beta-barrel domain-containing protein" evidence="1">
    <location>
        <begin position="31"/>
        <end position="233"/>
    </location>
</feature>